<evidence type="ECO:0000313" key="2">
    <source>
        <dbReference type="Proteomes" id="UP000053558"/>
    </source>
</evidence>
<sequence length="105" mass="11446">MFRFFKCIRDIETNNENTAAFDAVVNSSFVIITGVLLPTPPREGVFLGSGNLEDVIAVRTPSAERWSINGLLGELDAMVKMCSLDFAELHMGAFSVGANDARYGE</sequence>
<dbReference type="RefSeq" id="XP_007771965.1">
    <property type="nucleotide sequence ID" value="XM_007773775.1"/>
</dbReference>
<proteinExistence type="predicted"/>
<accession>A0A5M3ME84</accession>
<organism evidence="1 2">
    <name type="scientific">Coniophora puteana (strain RWD-64-598)</name>
    <name type="common">Brown rot fungus</name>
    <dbReference type="NCBI Taxonomy" id="741705"/>
    <lineage>
        <taxon>Eukaryota</taxon>
        <taxon>Fungi</taxon>
        <taxon>Dikarya</taxon>
        <taxon>Basidiomycota</taxon>
        <taxon>Agaricomycotina</taxon>
        <taxon>Agaricomycetes</taxon>
        <taxon>Agaricomycetidae</taxon>
        <taxon>Boletales</taxon>
        <taxon>Coniophorineae</taxon>
        <taxon>Coniophoraceae</taxon>
        <taxon>Coniophora</taxon>
    </lineage>
</organism>
<dbReference type="AlphaFoldDB" id="A0A5M3ME84"/>
<comment type="caution">
    <text evidence="1">The sequence shown here is derived from an EMBL/GenBank/DDBJ whole genome shotgun (WGS) entry which is preliminary data.</text>
</comment>
<evidence type="ECO:0000313" key="1">
    <source>
        <dbReference type="EMBL" id="EIW77538.1"/>
    </source>
</evidence>
<dbReference type="Proteomes" id="UP000053558">
    <property type="component" value="Unassembled WGS sequence"/>
</dbReference>
<keyword evidence="2" id="KW-1185">Reference proteome</keyword>
<name>A0A5M3ME84_CONPW</name>
<protein>
    <submittedName>
        <fullName evidence="1">Uncharacterized protein</fullName>
    </submittedName>
</protein>
<dbReference type="EMBL" id="JH711583">
    <property type="protein sequence ID" value="EIW77538.1"/>
    <property type="molecule type" value="Genomic_DNA"/>
</dbReference>
<dbReference type="KEGG" id="cput:CONPUDRAFT_156759"/>
<reference evidence="2" key="1">
    <citation type="journal article" date="2012" name="Science">
        <title>The Paleozoic origin of enzymatic lignin decomposition reconstructed from 31 fungal genomes.</title>
        <authorList>
            <person name="Floudas D."/>
            <person name="Binder M."/>
            <person name="Riley R."/>
            <person name="Barry K."/>
            <person name="Blanchette R.A."/>
            <person name="Henrissat B."/>
            <person name="Martinez A.T."/>
            <person name="Otillar R."/>
            <person name="Spatafora J.W."/>
            <person name="Yadav J.S."/>
            <person name="Aerts A."/>
            <person name="Benoit I."/>
            <person name="Boyd A."/>
            <person name="Carlson A."/>
            <person name="Copeland A."/>
            <person name="Coutinho P.M."/>
            <person name="de Vries R.P."/>
            <person name="Ferreira P."/>
            <person name="Findley K."/>
            <person name="Foster B."/>
            <person name="Gaskell J."/>
            <person name="Glotzer D."/>
            <person name="Gorecki P."/>
            <person name="Heitman J."/>
            <person name="Hesse C."/>
            <person name="Hori C."/>
            <person name="Igarashi K."/>
            <person name="Jurgens J.A."/>
            <person name="Kallen N."/>
            <person name="Kersten P."/>
            <person name="Kohler A."/>
            <person name="Kuees U."/>
            <person name="Kumar T.K.A."/>
            <person name="Kuo A."/>
            <person name="LaButti K."/>
            <person name="Larrondo L.F."/>
            <person name="Lindquist E."/>
            <person name="Ling A."/>
            <person name="Lombard V."/>
            <person name="Lucas S."/>
            <person name="Lundell T."/>
            <person name="Martin R."/>
            <person name="McLaughlin D.J."/>
            <person name="Morgenstern I."/>
            <person name="Morin E."/>
            <person name="Murat C."/>
            <person name="Nagy L.G."/>
            <person name="Nolan M."/>
            <person name="Ohm R.A."/>
            <person name="Patyshakuliyeva A."/>
            <person name="Rokas A."/>
            <person name="Ruiz-Duenas F.J."/>
            <person name="Sabat G."/>
            <person name="Salamov A."/>
            <person name="Samejima M."/>
            <person name="Schmutz J."/>
            <person name="Slot J.C."/>
            <person name="St John F."/>
            <person name="Stenlid J."/>
            <person name="Sun H."/>
            <person name="Sun S."/>
            <person name="Syed K."/>
            <person name="Tsang A."/>
            <person name="Wiebenga A."/>
            <person name="Young D."/>
            <person name="Pisabarro A."/>
            <person name="Eastwood D.C."/>
            <person name="Martin F."/>
            <person name="Cullen D."/>
            <person name="Grigoriev I.V."/>
            <person name="Hibbett D.S."/>
        </authorList>
    </citation>
    <scope>NUCLEOTIDE SEQUENCE [LARGE SCALE GENOMIC DNA]</scope>
    <source>
        <strain evidence="2">RWD-64-598 SS2</strain>
    </source>
</reference>
<gene>
    <name evidence="1" type="ORF">CONPUDRAFT_156759</name>
</gene>
<dbReference type="GeneID" id="19203623"/>